<evidence type="ECO:0000256" key="1">
    <source>
        <dbReference type="SAM" id="MobiDB-lite"/>
    </source>
</evidence>
<name>A0A6A0A4G7_HAELA</name>
<feature type="region of interest" description="Disordered" evidence="1">
    <location>
        <begin position="29"/>
        <end position="77"/>
    </location>
</feature>
<dbReference type="AlphaFoldDB" id="A0A6A0A4G7"/>
<dbReference type="Proteomes" id="UP000485058">
    <property type="component" value="Unassembled WGS sequence"/>
</dbReference>
<reference evidence="2 3" key="1">
    <citation type="submission" date="2020-02" db="EMBL/GenBank/DDBJ databases">
        <title>Draft genome sequence of Haematococcus lacustris strain NIES-144.</title>
        <authorList>
            <person name="Morimoto D."/>
            <person name="Nakagawa S."/>
            <person name="Yoshida T."/>
            <person name="Sawayama S."/>
        </authorList>
    </citation>
    <scope>NUCLEOTIDE SEQUENCE [LARGE SCALE GENOMIC DNA]</scope>
    <source>
        <strain evidence="2 3">NIES-144</strain>
    </source>
</reference>
<keyword evidence="3" id="KW-1185">Reference proteome</keyword>
<dbReference type="EMBL" id="BLLF01003391">
    <property type="protein sequence ID" value="GFH27208.1"/>
    <property type="molecule type" value="Genomic_DNA"/>
</dbReference>
<organism evidence="2 3">
    <name type="scientific">Haematococcus lacustris</name>
    <name type="common">Green alga</name>
    <name type="synonym">Haematococcus pluvialis</name>
    <dbReference type="NCBI Taxonomy" id="44745"/>
    <lineage>
        <taxon>Eukaryota</taxon>
        <taxon>Viridiplantae</taxon>
        <taxon>Chlorophyta</taxon>
        <taxon>core chlorophytes</taxon>
        <taxon>Chlorophyceae</taxon>
        <taxon>CS clade</taxon>
        <taxon>Chlamydomonadales</taxon>
        <taxon>Haematococcaceae</taxon>
        <taxon>Haematococcus</taxon>
    </lineage>
</organism>
<sequence>MEHQVVCHPPHGLPPCLVHAATDALAGRGLQAVPGRHSAGGQALDRRPAEGGSRQDDSAGACSARATQRRNETDDVRAHECTACDHGGPGSHGVVRVEALAEHKRSQAAHYRHQGWQGVV</sequence>
<feature type="compositionally biased region" description="Basic and acidic residues" evidence="1">
    <location>
        <begin position="44"/>
        <end position="57"/>
    </location>
</feature>
<proteinExistence type="predicted"/>
<evidence type="ECO:0000313" key="3">
    <source>
        <dbReference type="Proteomes" id="UP000485058"/>
    </source>
</evidence>
<accession>A0A6A0A4G7</accession>
<protein>
    <submittedName>
        <fullName evidence="2">Uncharacterized protein</fullName>
    </submittedName>
</protein>
<gene>
    <name evidence="2" type="ORF">HaLaN_25496</name>
</gene>
<comment type="caution">
    <text evidence="2">The sequence shown here is derived from an EMBL/GenBank/DDBJ whole genome shotgun (WGS) entry which is preliminary data.</text>
</comment>
<evidence type="ECO:0000313" key="2">
    <source>
        <dbReference type="EMBL" id="GFH27208.1"/>
    </source>
</evidence>